<protein>
    <submittedName>
        <fullName evidence="1">Uncharacterized protein</fullName>
    </submittedName>
</protein>
<accession>A0ABQ4WWE3</accession>
<organism evidence="1 2">
    <name type="scientific">Tanacetum coccineum</name>
    <dbReference type="NCBI Taxonomy" id="301880"/>
    <lineage>
        <taxon>Eukaryota</taxon>
        <taxon>Viridiplantae</taxon>
        <taxon>Streptophyta</taxon>
        <taxon>Embryophyta</taxon>
        <taxon>Tracheophyta</taxon>
        <taxon>Spermatophyta</taxon>
        <taxon>Magnoliopsida</taxon>
        <taxon>eudicotyledons</taxon>
        <taxon>Gunneridae</taxon>
        <taxon>Pentapetalae</taxon>
        <taxon>asterids</taxon>
        <taxon>campanulids</taxon>
        <taxon>Asterales</taxon>
        <taxon>Asteraceae</taxon>
        <taxon>Asteroideae</taxon>
        <taxon>Anthemideae</taxon>
        <taxon>Anthemidinae</taxon>
        <taxon>Tanacetum</taxon>
    </lineage>
</organism>
<gene>
    <name evidence="1" type="ORF">Tco_0652018</name>
</gene>
<comment type="caution">
    <text evidence="1">The sequence shown here is derived from an EMBL/GenBank/DDBJ whole genome shotgun (WGS) entry which is preliminary data.</text>
</comment>
<evidence type="ECO:0000313" key="1">
    <source>
        <dbReference type="EMBL" id="GJS57234.1"/>
    </source>
</evidence>
<dbReference type="Proteomes" id="UP001151760">
    <property type="component" value="Unassembled WGS sequence"/>
</dbReference>
<reference evidence="1" key="1">
    <citation type="journal article" date="2022" name="Int. J. Mol. Sci.">
        <title>Draft Genome of Tanacetum Coccineum: Genomic Comparison of Closely Related Tanacetum-Family Plants.</title>
        <authorList>
            <person name="Yamashiro T."/>
            <person name="Shiraishi A."/>
            <person name="Nakayama K."/>
            <person name="Satake H."/>
        </authorList>
    </citation>
    <scope>NUCLEOTIDE SEQUENCE</scope>
</reference>
<evidence type="ECO:0000313" key="2">
    <source>
        <dbReference type="Proteomes" id="UP001151760"/>
    </source>
</evidence>
<sequence length="67" mass="7589">MGKHLPPPPLPFPPKITPFHVGNPTFHITLGRINGYDESKEAQWQWMAGINTLEPLTEEKHFASLKV</sequence>
<keyword evidence="2" id="KW-1185">Reference proteome</keyword>
<name>A0ABQ4WWE3_9ASTR</name>
<dbReference type="EMBL" id="BQNB010008991">
    <property type="protein sequence ID" value="GJS57234.1"/>
    <property type="molecule type" value="Genomic_DNA"/>
</dbReference>
<reference evidence="1" key="2">
    <citation type="submission" date="2022-01" db="EMBL/GenBank/DDBJ databases">
        <authorList>
            <person name="Yamashiro T."/>
            <person name="Shiraishi A."/>
            <person name="Satake H."/>
            <person name="Nakayama K."/>
        </authorList>
    </citation>
    <scope>NUCLEOTIDE SEQUENCE</scope>
</reference>
<proteinExistence type="predicted"/>